<evidence type="ECO:0000256" key="8">
    <source>
        <dbReference type="ARBA" id="ARBA00022989"/>
    </source>
</evidence>
<dbReference type="Pfam" id="PF00512">
    <property type="entry name" value="HisKA"/>
    <property type="match status" value="1"/>
</dbReference>
<sequence length="483" mass="53467">MKRNRSIQATLVVGLVGALALLCILIGITTYRMVRRGLVGEFDYALLSKARAIASLVQIKANGELEFDFSGEAMREFSFRHPQEYFEIRYLDGQVLEKSESLGDHELPQIVNDKPTFLDVPLPDGQSGRAVCLTFHPAWDHEDEEETRSHQEMPEEVAPTSVTLSITLARERGTLDQRLNATLGALAVGNVLLIVAAVGVVVGVVRWALRPLHSLAAFAESVTAEKLNLRISATGLPEELVPVAQRLNDLLKRLQDAFERERRYSTDVAHELRTPLAEIRTSLEVGLLVPEDHSALRGGAQEALEAVKQAEELVSTLLWLARCEKEATLESLEAVSFVAAWEAIRESIEKQAEKRCIELAVAMDSEATVPARPSLLVACLRNIIENAVEYTPDKCKVEIAAGIEDGLAYCRVRNPAPHLTDEDVERLFEPFWRKDTSRSDRTHSGLGLTITRSLCKLMGLSVTAKLDPDGWLAISICPQRARP</sequence>
<keyword evidence="10" id="KW-0472">Membrane</keyword>
<comment type="catalytic activity">
    <reaction evidence="1">
        <text>ATP + protein L-histidine = ADP + protein N-phospho-L-histidine.</text>
        <dbReference type="EC" id="2.7.13.3"/>
    </reaction>
</comment>
<keyword evidence="8 10" id="KW-1133">Transmembrane helix</keyword>
<proteinExistence type="predicted"/>
<dbReference type="SMART" id="SM00388">
    <property type="entry name" value="HisKA"/>
    <property type="match status" value="1"/>
</dbReference>
<organism evidence="13 14">
    <name type="scientific">Sumerlaea chitinivorans</name>
    <dbReference type="NCBI Taxonomy" id="2250252"/>
    <lineage>
        <taxon>Bacteria</taxon>
        <taxon>Candidatus Sumerlaeota</taxon>
        <taxon>Candidatus Sumerlaeia</taxon>
        <taxon>Candidatus Sumerlaeales</taxon>
        <taxon>Candidatus Sumerlaeaceae</taxon>
        <taxon>Candidatus Sumerlaea</taxon>
    </lineage>
</organism>
<keyword evidence="7 13" id="KW-0418">Kinase</keyword>
<evidence type="ECO:0000313" key="13">
    <source>
        <dbReference type="EMBL" id="AXA36055.1"/>
    </source>
</evidence>
<name>A0A2Z4Y6J5_SUMC1</name>
<evidence type="ECO:0000313" key="14">
    <source>
        <dbReference type="Proteomes" id="UP000262583"/>
    </source>
</evidence>
<dbReference type="GO" id="GO:0016020">
    <property type="term" value="C:membrane"/>
    <property type="evidence" value="ECO:0007669"/>
    <property type="project" value="UniProtKB-SubCell"/>
</dbReference>
<feature type="transmembrane region" description="Helical" evidence="10">
    <location>
        <begin position="179"/>
        <end position="209"/>
    </location>
</feature>
<dbReference type="Gene3D" id="3.30.565.10">
    <property type="entry name" value="Histidine kinase-like ATPase, C-terminal domain"/>
    <property type="match status" value="1"/>
</dbReference>
<dbReference type="InterPro" id="IPR003660">
    <property type="entry name" value="HAMP_dom"/>
</dbReference>
<protein>
    <recommendedName>
        <fullName evidence="3">histidine kinase</fullName>
        <ecNumber evidence="3">2.7.13.3</ecNumber>
    </recommendedName>
</protein>
<evidence type="ECO:0000256" key="1">
    <source>
        <dbReference type="ARBA" id="ARBA00000085"/>
    </source>
</evidence>
<evidence type="ECO:0000256" key="2">
    <source>
        <dbReference type="ARBA" id="ARBA00004370"/>
    </source>
</evidence>
<dbReference type="SUPFAM" id="SSF55874">
    <property type="entry name" value="ATPase domain of HSP90 chaperone/DNA topoisomerase II/histidine kinase"/>
    <property type="match status" value="1"/>
</dbReference>
<dbReference type="GO" id="GO:0000155">
    <property type="term" value="F:phosphorelay sensor kinase activity"/>
    <property type="evidence" value="ECO:0007669"/>
    <property type="project" value="InterPro"/>
</dbReference>
<dbReference type="PANTHER" id="PTHR45436">
    <property type="entry name" value="SENSOR HISTIDINE KINASE YKOH"/>
    <property type="match status" value="1"/>
</dbReference>
<dbReference type="CDD" id="cd00082">
    <property type="entry name" value="HisKA"/>
    <property type="match status" value="1"/>
</dbReference>
<dbReference type="SMART" id="SM00304">
    <property type="entry name" value="HAMP"/>
    <property type="match status" value="1"/>
</dbReference>
<dbReference type="PROSITE" id="PS50885">
    <property type="entry name" value="HAMP"/>
    <property type="match status" value="1"/>
</dbReference>
<evidence type="ECO:0000259" key="12">
    <source>
        <dbReference type="PROSITE" id="PS50885"/>
    </source>
</evidence>
<dbReference type="AlphaFoldDB" id="A0A2Z4Y6J5"/>
<accession>A0A2Z4Y6J5</accession>
<dbReference type="KEGG" id="schv:BRCON_1278"/>
<feature type="domain" description="HAMP" evidence="12">
    <location>
        <begin position="206"/>
        <end position="259"/>
    </location>
</feature>
<feature type="transmembrane region" description="Helical" evidence="10">
    <location>
        <begin position="6"/>
        <end position="28"/>
    </location>
</feature>
<keyword evidence="4" id="KW-0597">Phosphoprotein</keyword>
<dbReference type="SUPFAM" id="SSF47384">
    <property type="entry name" value="Homodimeric domain of signal transducing histidine kinase"/>
    <property type="match status" value="1"/>
</dbReference>
<evidence type="ECO:0000256" key="3">
    <source>
        <dbReference type="ARBA" id="ARBA00012438"/>
    </source>
</evidence>
<dbReference type="InterPro" id="IPR013727">
    <property type="entry name" value="2CSK_N"/>
</dbReference>
<dbReference type="InterPro" id="IPR036890">
    <property type="entry name" value="HATPase_C_sf"/>
</dbReference>
<evidence type="ECO:0000256" key="10">
    <source>
        <dbReference type="SAM" id="Phobius"/>
    </source>
</evidence>
<dbReference type="Pfam" id="PF08521">
    <property type="entry name" value="2CSK_N"/>
    <property type="match status" value="1"/>
</dbReference>
<dbReference type="Proteomes" id="UP000262583">
    <property type="component" value="Chromosome"/>
</dbReference>
<dbReference type="EMBL" id="CP030759">
    <property type="protein sequence ID" value="AXA36055.1"/>
    <property type="molecule type" value="Genomic_DNA"/>
</dbReference>
<evidence type="ECO:0000256" key="7">
    <source>
        <dbReference type="ARBA" id="ARBA00022777"/>
    </source>
</evidence>
<dbReference type="PROSITE" id="PS50109">
    <property type="entry name" value="HIS_KIN"/>
    <property type="match status" value="1"/>
</dbReference>
<keyword evidence="9" id="KW-0902">Two-component regulatory system</keyword>
<reference evidence="13 14" key="1">
    <citation type="submission" date="2018-05" db="EMBL/GenBank/DDBJ databases">
        <title>A metagenomic window into the 2 km-deep terrestrial subsurface aquifer revealed taxonomically and functionally diverse microbial community comprising novel uncultured bacterial lineages.</title>
        <authorList>
            <person name="Kadnikov V.V."/>
            <person name="Mardanov A.V."/>
            <person name="Beletsky A.V."/>
            <person name="Banks D."/>
            <person name="Pimenov N.V."/>
            <person name="Frank Y.A."/>
            <person name="Karnachuk O.V."/>
            <person name="Ravin N.V."/>
        </authorList>
    </citation>
    <scope>NUCLEOTIDE SEQUENCE [LARGE SCALE GENOMIC DNA]</scope>
    <source>
        <strain evidence="13">BY</strain>
    </source>
</reference>
<dbReference type="SMART" id="SM00387">
    <property type="entry name" value="HATPase_c"/>
    <property type="match status" value="1"/>
</dbReference>
<comment type="subcellular location">
    <subcellularLocation>
        <location evidence="2">Membrane</location>
    </subcellularLocation>
</comment>
<gene>
    <name evidence="13" type="ORF">BRCON_1278</name>
</gene>
<feature type="domain" description="Histidine kinase" evidence="11">
    <location>
        <begin position="267"/>
        <end position="483"/>
    </location>
</feature>
<evidence type="ECO:0000256" key="6">
    <source>
        <dbReference type="ARBA" id="ARBA00022692"/>
    </source>
</evidence>
<evidence type="ECO:0000259" key="11">
    <source>
        <dbReference type="PROSITE" id="PS50109"/>
    </source>
</evidence>
<keyword evidence="5" id="KW-0808">Transferase</keyword>
<dbReference type="InterPro" id="IPR005467">
    <property type="entry name" value="His_kinase_dom"/>
</dbReference>
<evidence type="ECO:0000256" key="4">
    <source>
        <dbReference type="ARBA" id="ARBA00022553"/>
    </source>
</evidence>
<keyword evidence="6 10" id="KW-0812">Transmembrane</keyword>
<dbReference type="PANTHER" id="PTHR45436:SF5">
    <property type="entry name" value="SENSOR HISTIDINE KINASE TRCS"/>
    <property type="match status" value="1"/>
</dbReference>
<dbReference type="InterPro" id="IPR003661">
    <property type="entry name" value="HisK_dim/P_dom"/>
</dbReference>
<dbReference type="InterPro" id="IPR036097">
    <property type="entry name" value="HisK_dim/P_sf"/>
</dbReference>
<dbReference type="Pfam" id="PF02518">
    <property type="entry name" value="HATPase_c"/>
    <property type="match status" value="1"/>
</dbReference>
<dbReference type="InterPro" id="IPR003594">
    <property type="entry name" value="HATPase_dom"/>
</dbReference>
<dbReference type="EC" id="2.7.13.3" evidence="3"/>
<evidence type="ECO:0000256" key="5">
    <source>
        <dbReference type="ARBA" id="ARBA00022679"/>
    </source>
</evidence>
<dbReference type="Gene3D" id="1.10.287.130">
    <property type="match status" value="1"/>
</dbReference>
<dbReference type="InterPro" id="IPR050428">
    <property type="entry name" value="TCS_sensor_his_kinase"/>
</dbReference>
<evidence type="ECO:0000256" key="9">
    <source>
        <dbReference type="ARBA" id="ARBA00023012"/>
    </source>
</evidence>